<evidence type="ECO:0008006" key="6">
    <source>
        <dbReference type="Google" id="ProtNLM"/>
    </source>
</evidence>
<evidence type="ECO:0000256" key="1">
    <source>
        <dbReference type="ARBA" id="ARBA00022441"/>
    </source>
</evidence>
<dbReference type="AlphaFoldDB" id="A0A6J4GE18"/>
<dbReference type="Pfam" id="PF13715">
    <property type="entry name" value="CarbopepD_reg_2"/>
    <property type="match status" value="1"/>
</dbReference>
<dbReference type="Gene3D" id="2.120.10.80">
    <property type="entry name" value="Kelch-type beta propeller"/>
    <property type="match status" value="1"/>
</dbReference>
<evidence type="ECO:0000313" key="5">
    <source>
        <dbReference type="Proteomes" id="UP000479938"/>
    </source>
</evidence>
<keyword evidence="5" id="KW-1185">Reference proteome</keyword>
<feature type="signal peptide" evidence="3">
    <location>
        <begin position="1"/>
        <end position="17"/>
    </location>
</feature>
<dbReference type="SUPFAM" id="SSF49464">
    <property type="entry name" value="Carboxypeptidase regulatory domain-like"/>
    <property type="match status" value="1"/>
</dbReference>
<protein>
    <recommendedName>
        <fullName evidence="6">N-acetylneuraminate epimerase</fullName>
    </recommendedName>
</protein>
<dbReference type="Gene3D" id="2.60.40.1120">
    <property type="entry name" value="Carboxypeptidase-like, regulatory domain"/>
    <property type="match status" value="1"/>
</dbReference>
<keyword evidence="2" id="KW-0677">Repeat</keyword>
<dbReference type="InterPro" id="IPR011043">
    <property type="entry name" value="Gal_Oxase/kelch_b-propeller"/>
</dbReference>
<sequence>MKKLLLFLIFFPLLSIAQNINGTVVSTNTNLPLENTNVFALSSKVGTISDANGKFSLQLLAKYNSDEILEFSHIGYTTKRISLSYFIKQNFIVSLEENIENLSEVIIAGDHKLQSKLSYTKLTSSKHLIFSFGSILQDDKIYISGGDAYPEINHLEKARAEKADMDMVKFLSEAQYTSAKRHYKQDLCIYDIKTDTWEISKLKLQNRAYHNIHFYKNSIYILGGKKMFVNKISSWEYLQDKIEVLDLEKQTIKIDNTNPHQAADFASFTYKDNIVVMGGSVKATEAGVKEFTDKVHLYNISSGYWYELAHMPTAKETTGVLVDDKIYLIGGNNGKPISQIESFDLVTEKWQTEGELFSPLERPAITYHDNIIYFFEDQKMYVYNLKTKQLKEYEIELPMKYSAMHYYNNKLYILGGRIDNSFSKLPSSKVFSIDINEFEITKPTRSRNLSQETTVAKRQD</sequence>
<dbReference type="EMBL" id="CADCSU010000059">
    <property type="protein sequence ID" value="CAA9196539.1"/>
    <property type="molecule type" value="Genomic_DNA"/>
</dbReference>
<dbReference type="SMART" id="SM00612">
    <property type="entry name" value="Kelch"/>
    <property type="match status" value="2"/>
</dbReference>
<dbReference type="RefSeq" id="WP_173969904.1">
    <property type="nucleotide sequence ID" value="NZ_CADCSU010000059.1"/>
</dbReference>
<dbReference type="SUPFAM" id="SSF50965">
    <property type="entry name" value="Galactose oxidase, central domain"/>
    <property type="match status" value="1"/>
</dbReference>
<evidence type="ECO:0000313" key="4">
    <source>
        <dbReference type="EMBL" id="CAA9196539.1"/>
    </source>
</evidence>
<dbReference type="InterPro" id="IPR006652">
    <property type="entry name" value="Kelch_1"/>
</dbReference>
<dbReference type="Proteomes" id="UP000479938">
    <property type="component" value="Unassembled WGS sequence"/>
</dbReference>
<evidence type="ECO:0000256" key="2">
    <source>
        <dbReference type="ARBA" id="ARBA00022737"/>
    </source>
</evidence>
<feature type="chain" id="PRO_5026679565" description="N-acetylneuraminate epimerase" evidence="3">
    <location>
        <begin position="18"/>
        <end position="460"/>
    </location>
</feature>
<proteinExistence type="predicted"/>
<keyword evidence="1" id="KW-0880">Kelch repeat</keyword>
<evidence type="ECO:0000256" key="3">
    <source>
        <dbReference type="SAM" id="SignalP"/>
    </source>
</evidence>
<keyword evidence="3" id="KW-0732">Signal</keyword>
<dbReference type="Pfam" id="PF24681">
    <property type="entry name" value="Kelch_KLHDC2_KLHL20_DRC7"/>
    <property type="match status" value="1"/>
</dbReference>
<dbReference type="InterPro" id="IPR008969">
    <property type="entry name" value="CarboxyPept-like_regulatory"/>
</dbReference>
<accession>A0A6J4GE18</accession>
<name>A0A6J4GE18_9FLAO</name>
<reference evidence="4 5" key="1">
    <citation type="submission" date="2020-02" db="EMBL/GenBank/DDBJ databases">
        <authorList>
            <person name="Criscuolo A."/>
        </authorList>
    </citation>
    <scope>NUCLEOTIDE SEQUENCE [LARGE SCALE GENOMIC DNA]</scope>
    <source>
        <strain evidence="4">CIP105534</strain>
    </source>
</reference>
<gene>
    <name evidence="4" type="ORF">FLA105534_01185</name>
</gene>
<dbReference type="InterPro" id="IPR051746">
    <property type="entry name" value="Kelch_domain_containing_8"/>
</dbReference>
<organism evidence="4 5">
    <name type="scientific">Flavobacterium bizetiae</name>
    <dbReference type="NCBI Taxonomy" id="2704140"/>
    <lineage>
        <taxon>Bacteria</taxon>
        <taxon>Pseudomonadati</taxon>
        <taxon>Bacteroidota</taxon>
        <taxon>Flavobacteriia</taxon>
        <taxon>Flavobacteriales</taxon>
        <taxon>Flavobacteriaceae</taxon>
        <taxon>Flavobacterium</taxon>
    </lineage>
</organism>
<dbReference type="PANTHER" id="PTHR46260">
    <property type="entry name" value="RING-TYPE DOMAIN-CONTAINING PROTEIN"/>
    <property type="match status" value="1"/>
</dbReference>
<dbReference type="InterPro" id="IPR015915">
    <property type="entry name" value="Kelch-typ_b-propeller"/>
</dbReference>
<dbReference type="PANTHER" id="PTHR46260:SF3">
    <property type="entry name" value="RING-TYPE DOMAIN-CONTAINING PROTEIN"/>
    <property type="match status" value="1"/>
</dbReference>